<gene>
    <name evidence="1" type="ORF">GIB67_003730</name>
</gene>
<name>A0A7J7MST3_9MAGN</name>
<reference evidence="1 2" key="1">
    <citation type="journal article" date="2020" name="IScience">
        <title>Genome Sequencing of the Endangered Kingdonia uniflora (Circaeasteraceae, Ranunculales) Reveals Potential Mechanisms of Evolutionary Specialization.</title>
        <authorList>
            <person name="Sun Y."/>
            <person name="Deng T."/>
            <person name="Zhang A."/>
            <person name="Moore M.J."/>
            <person name="Landis J.B."/>
            <person name="Lin N."/>
            <person name="Zhang H."/>
            <person name="Zhang X."/>
            <person name="Huang J."/>
            <person name="Zhang X."/>
            <person name="Sun H."/>
            <person name="Wang H."/>
        </authorList>
    </citation>
    <scope>NUCLEOTIDE SEQUENCE [LARGE SCALE GENOMIC DNA]</scope>
    <source>
        <strain evidence="1">TB1705</strain>
        <tissue evidence="1">Leaf</tissue>
    </source>
</reference>
<protein>
    <submittedName>
        <fullName evidence="1">Uncharacterized protein</fullName>
    </submittedName>
</protein>
<dbReference type="EMBL" id="JACGCM010001252">
    <property type="protein sequence ID" value="KAF6157830.1"/>
    <property type="molecule type" value="Genomic_DNA"/>
</dbReference>
<comment type="caution">
    <text evidence="1">The sequence shown here is derived from an EMBL/GenBank/DDBJ whole genome shotgun (WGS) entry which is preliminary data.</text>
</comment>
<organism evidence="1 2">
    <name type="scientific">Kingdonia uniflora</name>
    <dbReference type="NCBI Taxonomy" id="39325"/>
    <lineage>
        <taxon>Eukaryota</taxon>
        <taxon>Viridiplantae</taxon>
        <taxon>Streptophyta</taxon>
        <taxon>Embryophyta</taxon>
        <taxon>Tracheophyta</taxon>
        <taxon>Spermatophyta</taxon>
        <taxon>Magnoliopsida</taxon>
        <taxon>Ranunculales</taxon>
        <taxon>Circaeasteraceae</taxon>
        <taxon>Kingdonia</taxon>
    </lineage>
</organism>
<keyword evidence="2" id="KW-1185">Reference proteome</keyword>
<sequence length="795" mass="91130">MVITQRQAYEARVQTKMAILQTRYFGTQSLSMPTPILVPPTFYGMYWEEVEEAEDDYHQMWLFHYVVLFTAHRQSCLRMLAEDAVAAEDENVGVSSVKYCRYPAKDWMRSKNSKPSSKFVVSFSSEESSSSDRTMDDSEVIGTVTVDKPAVPSGRDVGLQAEIKTGQFFMTLVRPDGKIYHYQVPSLDKWKGNMGIGDDIDISYYNWTGAKVVEDGFLCYLNQVVYGLSIPLTFFQKGVMNALKSCPGQLNGNVFEMMKVCEALNKRWRDGGIAIQFVTDDVLKYYKFKYVKYRKSGYLFSNLARPKFFDFESFRRPWCDHLVMVRGNCMQVPGELALALIYKNFNEKPNPKVSVDTLSMFDVVSQKGTELNKLLGALGIRKEKRLDSIVEKVQRAHQNRAMATSGSAYDDIMEIPACAAGTSSSLVRRPRVKRRVPPSKQTTHVQIPQVGTEGLSVAWKSATKVLKVAAADHAEYEAEKAFWLNRDDASPVVKQSLIPPVADDTTKEEVVRLRGKVSEMEKALSRARDFINRTQQVHNKLEYERRLHKSNFDNTFKELFKLQCRYGKIKIERDEVLQKKCDRFTLLQKSLKDKRFVNESDKLECQRSLLSLAFYFEAKVDSERGLKEAYLELLTERGIVSDPARVKFLAQEARNRHSIEAQICLAQAGGQRAMRIFFFNIKKEDRRVQAQLENDMRHARDELELCNGHNACREMEKVECNKLLQGSDKRVTLLEACLLDTQKRLQMSQSRLKKYPTPKQRKCASKTDQKRQIADVIAFLGESSGEWKMNLDVIS</sequence>
<accession>A0A7J7MST3</accession>
<evidence type="ECO:0000313" key="1">
    <source>
        <dbReference type="EMBL" id="KAF6157830.1"/>
    </source>
</evidence>
<dbReference type="Proteomes" id="UP000541444">
    <property type="component" value="Unassembled WGS sequence"/>
</dbReference>
<proteinExistence type="predicted"/>
<dbReference type="AlphaFoldDB" id="A0A7J7MST3"/>
<evidence type="ECO:0000313" key="2">
    <source>
        <dbReference type="Proteomes" id="UP000541444"/>
    </source>
</evidence>